<dbReference type="InterPro" id="IPR050951">
    <property type="entry name" value="Retrovirus_Pol_polyprotein"/>
</dbReference>
<evidence type="ECO:0000256" key="13">
    <source>
        <dbReference type="SAM" id="MobiDB-lite"/>
    </source>
</evidence>
<keyword evidence="10" id="KW-0239">DNA-directed DNA polymerase</keyword>
<dbReference type="GO" id="GO:0003887">
    <property type="term" value="F:DNA-directed DNA polymerase activity"/>
    <property type="evidence" value="ECO:0007669"/>
    <property type="project" value="UniProtKB-KW"/>
</dbReference>
<keyword evidence="2" id="KW-0645">Protease</keyword>
<evidence type="ECO:0000256" key="11">
    <source>
        <dbReference type="ARBA" id="ARBA00023125"/>
    </source>
</evidence>
<dbReference type="Proteomes" id="UP000001312">
    <property type="component" value="Unassembled WGS sequence"/>
</dbReference>
<dbReference type="GO" id="GO:0046872">
    <property type="term" value="F:metal ion binding"/>
    <property type="evidence" value="ECO:0007669"/>
    <property type="project" value="UniProtKB-KW"/>
</dbReference>
<dbReference type="PROSITE" id="PS50994">
    <property type="entry name" value="INTEGRASE"/>
    <property type="match status" value="1"/>
</dbReference>
<dbReference type="PANTHER" id="PTHR37984">
    <property type="entry name" value="PROTEIN CBG26694"/>
    <property type="match status" value="1"/>
</dbReference>
<dbReference type="InParanoid" id="A7EEI3"/>
<evidence type="ECO:0000259" key="14">
    <source>
        <dbReference type="PROSITE" id="PS50013"/>
    </source>
</evidence>
<dbReference type="GO" id="GO:0015074">
    <property type="term" value="P:DNA integration"/>
    <property type="evidence" value="ECO:0007669"/>
    <property type="project" value="UniProtKB-KW"/>
</dbReference>
<dbReference type="InterPro" id="IPR041588">
    <property type="entry name" value="Integrase_H2C2"/>
</dbReference>
<keyword evidence="10" id="KW-0548">Nucleotidyltransferase</keyword>
<evidence type="ECO:0000256" key="5">
    <source>
        <dbReference type="ARBA" id="ARBA00022801"/>
    </source>
</evidence>
<dbReference type="SMART" id="SM00298">
    <property type="entry name" value="CHROMO"/>
    <property type="match status" value="1"/>
</dbReference>
<evidence type="ECO:0000256" key="12">
    <source>
        <dbReference type="ARBA" id="ARBA00023172"/>
    </source>
</evidence>
<dbReference type="PROSITE" id="PS50013">
    <property type="entry name" value="CHROMO_2"/>
    <property type="match status" value="1"/>
</dbReference>
<evidence type="ECO:0008006" key="18">
    <source>
        <dbReference type="Google" id="ProtNLM"/>
    </source>
</evidence>
<dbReference type="Gene3D" id="3.30.420.10">
    <property type="entry name" value="Ribonuclease H-like superfamily/Ribonuclease H"/>
    <property type="match status" value="1"/>
</dbReference>
<protein>
    <recommendedName>
        <fullName evidence="18">Integrase catalytic domain-containing protein</fullName>
    </recommendedName>
</protein>
<dbReference type="SUPFAM" id="SSF54160">
    <property type="entry name" value="Chromo domain-like"/>
    <property type="match status" value="1"/>
</dbReference>
<dbReference type="InterPro" id="IPR012337">
    <property type="entry name" value="RNaseH-like_sf"/>
</dbReference>
<organism evidence="16 17">
    <name type="scientific">Sclerotinia sclerotiorum (strain ATCC 18683 / 1980 / Ss-1)</name>
    <name type="common">White mold</name>
    <name type="synonym">Whetzelinia sclerotiorum</name>
    <dbReference type="NCBI Taxonomy" id="665079"/>
    <lineage>
        <taxon>Eukaryota</taxon>
        <taxon>Fungi</taxon>
        <taxon>Dikarya</taxon>
        <taxon>Ascomycota</taxon>
        <taxon>Pezizomycotina</taxon>
        <taxon>Leotiomycetes</taxon>
        <taxon>Helotiales</taxon>
        <taxon>Sclerotiniaceae</taxon>
        <taxon>Sclerotinia</taxon>
    </lineage>
</organism>
<dbReference type="InterPro" id="IPR001584">
    <property type="entry name" value="Integrase_cat-core"/>
</dbReference>
<feature type="domain" description="Integrase catalytic" evidence="15">
    <location>
        <begin position="180"/>
        <end position="354"/>
    </location>
</feature>
<feature type="domain" description="Chromo" evidence="14">
    <location>
        <begin position="485"/>
        <end position="543"/>
    </location>
</feature>
<reference evidence="17" key="1">
    <citation type="journal article" date="2011" name="PLoS Genet.">
        <title>Genomic analysis of the necrotrophic fungal pathogens Sclerotinia sclerotiorum and Botrytis cinerea.</title>
        <authorList>
            <person name="Amselem J."/>
            <person name="Cuomo C.A."/>
            <person name="van Kan J.A."/>
            <person name="Viaud M."/>
            <person name="Benito E.P."/>
            <person name="Couloux A."/>
            <person name="Coutinho P.M."/>
            <person name="de Vries R.P."/>
            <person name="Dyer P.S."/>
            <person name="Fillinger S."/>
            <person name="Fournier E."/>
            <person name="Gout L."/>
            <person name="Hahn M."/>
            <person name="Kohn L."/>
            <person name="Lapalu N."/>
            <person name="Plummer K.M."/>
            <person name="Pradier J.M."/>
            <person name="Quevillon E."/>
            <person name="Sharon A."/>
            <person name="Simon A."/>
            <person name="ten Have A."/>
            <person name="Tudzynski B."/>
            <person name="Tudzynski P."/>
            <person name="Wincker P."/>
            <person name="Andrew M."/>
            <person name="Anthouard V."/>
            <person name="Beever R.E."/>
            <person name="Beffa R."/>
            <person name="Benoit I."/>
            <person name="Bouzid O."/>
            <person name="Brault B."/>
            <person name="Chen Z."/>
            <person name="Choquer M."/>
            <person name="Collemare J."/>
            <person name="Cotton P."/>
            <person name="Danchin E.G."/>
            <person name="Da Silva C."/>
            <person name="Gautier A."/>
            <person name="Giraud C."/>
            <person name="Giraud T."/>
            <person name="Gonzalez C."/>
            <person name="Grossetete S."/>
            <person name="Guldener U."/>
            <person name="Henrissat B."/>
            <person name="Howlett B.J."/>
            <person name="Kodira C."/>
            <person name="Kretschmer M."/>
            <person name="Lappartient A."/>
            <person name="Leroch M."/>
            <person name="Levis C."/>
            <person name="Mauceli E."/>
            <person name="Neuveglise C."/>
            <person name="Oeser B."/>
            <person name="Pearson M."/>
            <person name="Poulain J."/>
            <person name="Poussereau N."/>
            <person name="Quesneville H."/>
            <person name="Rascle C."/>
            <person name="Schumacher J."/>
            <person name="Segurens B."/>
            <person name="Sexton A."/>
            <person name="Silva E."/>
            <person name="Sirven C."/>
            <person name="Soanes D.M."/>
            <person name="Talbot N.J."/>
            <person name="Templeton M."/>
            <person name="Yandava C."/>
            <person name="Yarden O."/>
            <person name="Zeng Q."/>
            <person name="Rollins J.A."/>
            <person name="Lebrun M.H."/>
            <person name="Dickman M."/>
        </authorList>
    </citation>
    <scope>NUCLEOTIDE SEQUENCE [LARGE SCALE GENOMIC DNA]</scope>
    <source>
        <strain evidence="17">ATCC 18683 / 1980 / Ss-1</strain>
    </source>
</reference>
<accession>A7EEI3</accession>
<evidence type="ECO:0000313" key="16">
    <source>
        <dbReference type="EMBL" id="EDO01249.1"/>
    </source>
</evidence>
<keyword evidence="5" id="KW-0378">Hydrolase</keyword>
<dbReference type="GO" id="GO:0006508">
    <property type="term" value="P:proteolysis"/>
    <property type="evidence" value="ECO:0007669"/>
    <property type="project" value="UniProtKB-KW"/>
</dbReference>
<dbReference type="GO" id="GO:0003677">
    <property type="term" value="F:DNA binding"/>
    <property type="evidence" value="ECO:0007669"/>
    <property type="project" value="UniProtKB-KW"/>
</dbReference>
<dbReference type="GO" id="GO:0006338">
    <property type="term" value="P:chromatin remodeling"/>
    <property type="evidence" value="ECO:0007669"/>
    <property type="project" value="UniProtKB-ARBA"/>
</dbReference>
<dbReference type="RefSeq" id="XP_001595634.1">
    <property type="nucleotide sequence ID" value="XM_001595584.1"/>
</dbReference>
<dbReference type="InterPro" id="IPR036397">
    <property type="entry name" value="RNaseH_sf"/>
</dbReference>
<dbReference type="Pfam" id="PF17921">
    <property type="entry name" value="Integrase_H2C2"/>
    <property type="match status" value="1"/>
</dbReference>
<dbReference type="Gene3D" id="1.10.340.70">
    <property type="match status" value="1"/>
</dbReference>
<feature type="region of interest" description="Disordered" evidence="13">
    <location>
        <begin position="535"/>
        <end position="571"/>
    </location>
</feature>
<keyword evidence="4" id="KW-0064">Aspartyl protease</keyword>
<dbReference type="GO" id="GO:0006310">
    <property type="term" value="P:DNA recombination"/>
    <property type="evidence" value="ECO:0007669"/>
    <property type="project" value="UniProtKB-KW"/>
</dbReference>
<dbReference type="GO" id="GO:0003723">
    <property type="term" value="F:RNA binding"/>
    <property type="evidence" value="ECO:0007669"/>
    <property type="project" value="UniProtKB-KW"/>
</dbReference>
<keyword evidence="7" id="KW-0694">RNA-binding</keyword>
<dbReference type="InterPro" id="IPR016197">
    <property type="entry name" value="Chromo-like_dom_sf"/>
</dbReference>
<dbReference type="OMA" id="TEFICTR"/>
<dbReference type="EMBL" id="CH476624">
    <property type="protein sequence ID" value="EDO01249.1"/>
    <property type="molecule type" value="Genomic_DNA"/>
</dbReference>
<keyword evidence="12" id="KW-0233">DNA recombination</keyword>
<name>A7EEI3_SCLS1</name>
<evidence type="ECO:0000256" key="2">
    <source>
        <dbReference type="ARBA" id="ARBA00022670"/>
    </source>
</evidence>
<dbReference type="Pfam" id="PF00385">
    <property type="entry name" value="Chromo"/>
    <property type="match status" value="1"/>
</dbReference>
<dbReference type="CDD" id="cd00024">
    <property type="entry name" value="CD_CSD"/>
    <property type="match status" value="1"/>
</dbReference>
<keyword evidence="11" id="KW-0238">DNA-binding</keyword>
<keyword evidence="9" id="KW-0695">RNA-directed DNA polymerase</keyword>
<dbReference type="STRING" id="665079.A7EEI3"/>
<dbReference type="Gene3D" id="2.40.50.40">
    <property type="match status" value="1"/>
</dbReference>
<keyword evidence="10" id="KW-0808">Transferase</keyword>
<dbReference type="GO" id="GO:0003964">
    <property type="term" value="F:RNA-directed DNA polymerase activity"/>
    <property type="evidence" value="ECO:0007669"/>
    <property type="project" value="UniProtKB-KW"/>
</dbReference>
<dbReference type="PANTHER" id="PTHR37984:SF15">
    <property type="entry name" value="INTEGRASE CATALYTIC DOMAIN-CONTAINING PROTEIN"/>
    <property type="match status" value="1"/>
</dbReference>
<comment type="subunit">
    <text evidence="1">Component of the NuA4 histone acetyltransferase complex.</text>
</comment>
<dbReference type="GO" id="GO:0005634">
    <property type="term" value="C:nucleus"/>
    <property type="evidence" value="ECO:0007669"/>
    <property type="project" value="UniProtKB-ARBA"/>
</dbReference>
<evidence type="ECO:0000256" key="9">
    <source>
        <dbReference type="ARBA" id="ARBA00022918"/>
    </source>
</evidence>
<dbReference type="GO" id="GO:0004190">
    <property type="term" value="F:aspartic-type endopeptidase activity"/>
    <property type="evidence" value="ECO:0007669"/>
    <property type="project" value="UniProtKB-KW"/>
</dbReference>
<evidence type="ECO:0000256" key="4">
    <source>
        <dbReference type="ARBA" id="ARBA00022750"/>
    </source>
</evidence>
<feature type="compositionally biased region" description="Basic and acidic residues" evidence="13">
    <location>
        <begin position="535"/>
        <end position="545"/>
    </location>
</feature>
<evidence type="ECO:0000256" key="8">
    <source>
        <dbReference type="ARBA" id="ARBA00022908"/>
    </source>
</evidence>
<dbReference type="Pfam" id="PF24626">
    <property type="entry name" value="SH3_Tf2-1"/>
    <property type="match status" value="1"/>
</dbReference>
<evidence type="ECO:0000256" key="10">
    <source>
        <dbReference type="ARBA" id="ARBA00022932"/>
    </source>
</evidence>
<evidence type="ECO:0000256" key="7">
    <source>
        <dbReference type="ARBA" id="ARBA00022884"/>
    </source>
</evidence>
<evidence type="ECO:0000256" key="6">
    <source>
        <dbReference type="ARBA" id="ARBA00022842"/>
    </source>
</evidence>
<proteinExistence type="predicted"/>
<keyword evidence="6" id="KW-0460">Magnesium</keyword>
<dbReference type="KEGG" id="ssl:SS1G_03723"/>
<dbReference type="SUPFAM" id="SSF53098">
    <property type="entry name" value="Ribonuclease H-like"/>
    <property type="match status" value="1"/>
</dbReference>
<gene>
    <name evidence="16" type="ORF">SS1G_03723</name>
</gene>
<dbReference type="AlphaFoldDB" id="A7EEI3"/>
<sequence length="609" mass="70206">MAAYNFRISYVKGNENARADALSRKPEYLQSKTHESRAILKQYGDVLVHNKLQLTATSGVNYDTIKDIIKTEYSTDATAKRILAIPDNPERGFTIENGFIHFHGKLYIPSSLAKDYVTEQHELPAHGHQGITRTFARIRREVYFPKMRTIVENVVGNCDTCIRNKAARHAPYGQLKTLELPTQPWKSIAWEFVVKLPLSKDPVTQKEYDSILVVTDRLIKFAHMIPFCETWTADDLAYMFMRNIVSIHGVPDEIISDRDKIFTSKFWSTLTVLLGVKRKLSTAFHPQTDGQTERLNQTMEAYLRCYINYRQDNWVKLLPLAQFAYNTSETETTKVTPAYANFGFNPLAYKSPLPQDANTDETIKDITEIKELQEQLSLDLQFIALRTASYYNESRSMGSTLKKGDKVYLLRRNIQTKRLSDKLDHKKLGPFKIEKVVGPINYRLKIPYTMNIHPVFYISLLELALPGAPDAPVTEIEPVNPNAIYDVETILDCKCVRGKIKYLIKWLDYPHSENTWELKKDLSCPEKLKAFHQRYPDLPKKDPKDSRKKKGRNYPKEFPSALDPTFPPIDPTKLNRKYEALLDPNLLLRGMSHHKACEPSTHSEQRERS</sequence>
<dbReference type="HOGENOM" id="CLU_000384_6_12_1"/>
<dbReference type="FunFam" id="1.10.340.70:FF:000001">
    <property type="entry name" value="Retrovirus-related Pol polyprotein from transposon gypsy-like Protein"/>
    <property type="match status" value="1"/>
</dbReference>
<dbReference type="InterPro" id="IPR000953">
    <property type="entry name" value="Chromo/chromo_shadow_dom"/>
</dbReference>
<dbReference type="eggNOG" id="KOG0017">
    <property type="taxonomic scope" value="Eukaryota"/>
</dbReference>
<dbReference type="InterPro" id="IPR056924">
    <property type="entry name" value="SH3_Tf2-1"/>
</dbReference>
<dbReference type="InterPro" id="IPR023780">
    <property type="entry name" value="Chromo_domain"/>
</dbReference>
<evidence type="ECO:0000259" key="15">
    <source>
        <dbReference type="PROSITE" id="PS50994"/>
    </source>
</evidence>
<evidence type="ECO:0000256" key="1">
    <source>
        <dbReference type="ARBA" id="ARBA00011353"/>
    </source>
</evidence>
<keyword evidence="3" id="KW-0479">Metal-binding</keyword>
<evidence type="ECO:0000256" key="3">
    <source>
        <dbReference type="ARBA" id="ARBA00022723"/>
    </source>
</evidence>
<keyword evidence="17" id="KW-1185">Reference proteome</keyword>
<dbReference type="GeneID" id="5491355"/>
<evidence type="ECO:0000313" key="17">
    <source>
        <dbReference type="Proteomes" id="UP000001312"/>
    </source>
</evidence>
<keyword evidence="8" id="KW-0229">DNA integration</keyword>